<dbReference type="InterPro" id="IPR015940">
    <property type="entry name" value="UBA"/>
</dbReference>
<dbReference type="InterPro" id="IPR000626">
    <property type="entry name" value="Ubiquitin-like_dom"/>
</dbReference>
<dbReference type="SMART" id="SM00213">
    <property type="entry name" value="UBQ"/>
    <property type="match status" value="1"/>
</dbReference>
<evidence type="ECO:0000259" key="2">
    <source>
        <dbReference type="PROSITE" id="PS50053"/>
    </source>
</evidence>
<dbReference type="AlphaFoldDB" id="A0A6U3B5G3"/>
<dbReference type="GO" id="GO:0031593">
    <property type="term" value="F:polyubiquitin modification-dependent protein binding"/>
    <property type="evidence" value="ECO:0007669"/>
    <property type="project" value="TreeGrafter"/>
</dbReference>
<dbReference type="PANTHER" id="PTHR10677:SF3">
    <property type="entry name" value="FI07626P-RELATED"/>
    <property type="match status" value="1"/>
</dbReference>
<dbReference type="InterPro" id="IPR015496">
    <property type="entry name" value="Ubiquilin"/>
</dbReference>
<dbReference type="GO" id="GO:0005829">
    <property type="term" value="C:cytosol"/>
    <property type="evidence" value="ECO:0007669"/>
    <property type="project" value="TreeGrafter"/>
</dbReference>
<dbReference type="Gene3D" id="1.10.8.10">
    <property type="entry name" value="DNA helicase RuvA subunit, C-terminal domain"/>
    <property type="match status" value="1"/>
</dbReference>
<evidence type="ECO:0000259" key="1">
    <source>
        <dbReference type="PROSITE" id="PS50030"/>
    </source>
</evidence>
<dbReference type="InterPro" id="IPR009060">
    <property type="entry name" value="UBA-like_sf"/>
</dbReference>
<dbReference type="EMBL" id="HBKR01024855">
    <property type="protein sequence ID" value="CAE2316732.1"/>
    <property type="molecule type" value="Transcribed_RNA"/>
</dbReference>
<dbReference type="CDD" id="cd17039">
    <property type="entry name" value="Ubl_ubiquitin_like"/>
    <property type="match status" value="1"/>
</dbReference>
<sequence>MIIRLRTTNDQNTEESLEAQSEWTVSTLKQSIAERLRISAADQRLVYQGRLLKDHLTLEELDVKQGDLIIIVPIKKSLSDKTQITSEKSPSLPLMQNDASQALPNLLGTAGQSSEVPTNGSFPTPLSSLEALNAFLPPELQEFSRRIMQNPEMREQFLATLRTPGAMPGNFAYPESVGVNSLNVPQGLTREEAREVYSTQLTQMREMGFPETEENLTLLIKANGNIEVAMAMKLD</sequence>
<organism evidence="4">
    <name type="scientific">Paramoeba aestuarina</name>
    <dbReference type="NCBI Taxonomy" id="180227"/>
    <lineage>
        <taxon>Eukaryota</taxon>
        <taxon>Amoebozoa</taxon>
        <taxon>Discosea</taxon>
        <taxon>Flabellinia</taxon>
        <taxon>Dactylopodida</taxon>
        <taxon>Paramoebidae</taxon>
        <taxon>Paramoeba</taxon>
    </lineage>
</organism>
<accession>A0A6U3B5G3</accession>
<dbReference type="EMBL" id="HBKR01024856">
    <property type="protein sequence ID" value="CAE2316733.1"/>
    <property type="molecule type" value="Transcribed_RNA"/>
</dbReference>
<gene>
    <name evidence="3" type="ORF">NAES01612_LOCUS16318</name>
    <name evidence="4" type="ORF">NAES01612_LOCUS16319</name>
</gene>
<dbReference type="Gene3D" id="3.10.20.90">
    <property type="entry name" value="Phosphatidylinositol 3-kinase Catalytic Subunit, Chain A, domain 1"/>
    <property type="match status" value="1"/>
</dbReference>
<dbReference type="GO" id="GO:0006511">
    <property type="term" value="P:ubiquitin-dependent protein catabolic process"/>
    <property type="evidence" value="ECO:0007669"/>
    <property type="project" value="TreeGrafter"/>
</dbReference>
<evidence type="ECO:0000313" key="3">
    <source>
        <dbReference type="EMBL" id="CAE2316732.1"/>
    </source>
</evidence>
<name>A0A6U3B5G3_9EUKA</name>
<dbReference type="PROSITE" id="PS50053">
    <property type="entry name" value="UBIQUITIN_2"/>
    <property type="match status" value="1"/>
</dbReference>
<evidence type="ECO:0008006" key="5">
    <source>
        <dbReference type="Google" id="ProtNLM"/>
    </source>
</evidence>
<feature type="domain" description="Ubiquitin-like" evidence="2">
    <location>
        <begin position="1"/>
        <end position="72"/>
    </location>
</feature>
<dbReference type="PROSITE" id="PS50030">
    <property type="entry name" value="UBA"/>
    <property type="match status" value="1"/>
</dbReference>
<evidence type="ECO:0000313" key="4">
    <source>
        <dbReference type="EMBL" id="CAE2316733.1"/>
    </source>
</evidence>
<proteinExistence type="predicted"/>
<dbReference type="SMART" id="SM00165">
    <property type="entry name" value="UBA"/>
    <property type="match status" value="1"/>
</dbReference>
<dbReference type="SUPFAM" id="SSF46934">
    <property type="entry name" value="UBA-like"/>
    <property type="match status" value="1"/>
</dbReference>
<dbReference type="SUPFAM" id="SSF54236">
    <property type="entry name" value="Ubiquitin-like"/>
    <property type="match status" value="1"/>
</dbReference>
<dbReference type="PANTHER" id="PTHR10677">
    <property type="entry name" value="UBIQUILIN"/>
    <property type="match status" value="1"/>
</dbReference>
<reference evidence="4" key="1">
    <citation type="submission" date="2021-01" db="EMBL/GenBank/DDBJ databases">
        <authorList>
            <person name="Corre E."/>
            <person name="Pelletier E."/>
            <person name="Niang G."/>
            <person name="Scheremetjew M."/>
            <person name="Finn R."/>
            <person name="Kale V."/>
            <person name="Holt S."/>
            <person name="Cochrane G."/>
            <person name="Meng A."/>
            <person name="Brown T."/>
            <person name="Cohen L."/>
        </authorList>
    </citation>
    <scope>NUCLEOTIDE SEQUENCE</scope>
    <source>
        <strain evidence="4">SoJaBio B1-5/56/2</strain>
    </source>
</reference>
<dbReference type="Pfam" id="PF00240">
    <property type="entry name" value="ubiquitin"/>
    <property type="match status" value="1"/>
</dbReference>
<dbReference type="InterPro" id="IPR029071">
    <property type="entry name" value="Ubiquitin-like_domsf"/>
</dbReference>
<feature type="domain" description="UBA" evidence="1">
    <location>
        <begin position="195"/>
        <end position="235"/>
    </location>
</feature>
<protein>
    <recommendedName>
        <fullName evidence="5">UV excision repair protein RAD23</fullName>
    </recommendedName>
</protein>